<reference evidence="9 10" key="1">
    <citation type="submission" date="2015-12" db="EMBL/GenBank/DDBJ databases">
        <authorList>
            <person name="Shamseldin A."/>
            <person name="Moawad H."/>
            <person name="Abd El-Rahim W.M."/>
            <person name="Sadowsky M.J."/>
        </authorList>
    </citation>
    <scope>NUCLEOTIDE SEQUENCE [LARGE SCALE GENOMIC DNA]</scope>
    <source>
        <strain evidence="9 10">WF1</strain>
    </source>
</reference>
<dbReference type="InterPro" id="IPR032819">
    <property type="entry name" value="TruB_C"/>
</dbReference>
<dbReference type="EC" id="5.4.99.25" evidence="5"/>
<gene>
    <name evidence="5" type="primary">truB</name>
    <name evidence="9" type="ORF">AU255_11005</name>
</gene>
<comment type="caution">
    <text evidence="9">The sequence shown here is derived from an EMBL/GenBank/DDBJ whole genome shotgun (WGS) entry which is preliminary data.</text>
</comment>
<dbReference type="OrthoDB" id="9802309at2"/>
<dbReference type="PANTHER" id="PTHR13767:SF2">
    <property type="entry name" value="PSEUDOURIDYLATE SYNTHASE TRUB1"/>
    <property type="match status" value="1"/>
</dbReference>
<comment type="function">
    <text evidence="5">Responsible for synthesis of pseudouridine from uracil-55 in the psi GC loop of transfer RNAs.</text>
</comment>
<dbReference type="InterPro" id="IPR036974">
    <property type="entry name" value="PUA_sf"/>
</dbReference>
<keyword evidence="10" id="KW-1185">Reference proteome</keyword>
<evidence type="ECO:0000259" key="7">
    <source>
        <dbReference type="Pfam" id="PF09157"/>
    </source>
</evidence>
<dbReference type="AlphaFoldDB" id="A0A1V8M9V6"/>
<dbReference type="GO" id="GO:0160148">
    <property type="term" value="F:tRNA pseudouridine(55) synthase activity"/>
    <property type="evidence" value="ECO:0007669"/>
    <property type="project" value="UniProtKB-EC"/>
</dbReference>
<feature type="domain" description="Pseudouridine synthase II N-terminal" evidence="6">
    <location>
        <begin position="32"/>
        <end position="180"/>
    </location>
</feature>
<evidence type="ECO:0000313" key="10">
    <source>
        <dbReference type="Proteomes" id="UP000191980"/>
    </source>
</evidence>
<name>A0A1V8M9V6_9GAMM</name>
<dbReference type="PANTHER" id="PTHR13767">
    <property type="entry name" value="TRNA-PSEUDOURIDINE SYNTHASE"/>
    <property type="match status" value="1"/>
</dbReference>
<dbReference type="HAMAP" id="MF_01080">
    <property type="entry name" value="TruB_bact"/>
    <property type="match status" value="1"/>
</dbReference>
<sequence length="302" mass="33059">MARHKKGRDIHGIVLLDKRQGISSNKALQEVKRLYNANKAGHTGSLDPLATGLLPICLGEATKVSGFMLADDKRYQTVIQLGVMTDTGDVDGTVLAVKDVPEISEQQLAACLASFIGQIEQVPPMYSALKHHGKKLYELAREGITVERKARKITIYAIQCLGYADGLLTLDVQCSKGTYIRTLAEDIGHALKCGATVKELRRTVAGQFKLEDALTIEQLQAVPSDNELLTILIAVDKPLQAIPAINISHSDADLILHGQQISVSNEDSNEGLRRLYHEGQFLGLGEMLMNAKIQPRKLFNLN</sequence>
<dbReference type="Gene3D" id="2.30.130.10">
    <property type="entry name" value="PUA domain"/>
    <property type="match status" value="1"/>
</dbReference>
<evidence type="ECO:0000313" key="9">
    <source>
        <dbReference type="EMBL" id="OQK18316.1"/>
    </source>
</evidence>
<feature type="active site" description="Nucleophile" evidence="5">
    <location>
        <position position="47"/>
    </location>
</feature>
<dbReference type="CDD" id="cd02573">
    <property type="entry name" value="PseudoU_synth_EcTruB"/>
    <property type="match status" value="1"/>
</dbReference>
<dbReference type="Proteomes" id="UP000191980">
    <property type="component" value="Unassembled WGS sequence"/>
</dbReference>
<dbReference type="RefSeq" id="WP_080522923.1">
    <property type="nucleotide sequence ID" value="NZ_LPUF01000001.1"/>
</dbReference>
<keyword evidence="4 5" id="KW-0413">Isomerase</keyword>
<evidence type="ECO:0000256" key="5">
    <source>
        <dbReference type="HAMAP-Rule" id="MF_01080"/>
    </source>
</evidence>
<accession>A0A1V8M9V6</accession>
<evidence type="ECO:0000259" key="6">
    <source>
        <dbReference type="Pfam" id="PF01509"/>
    </source>
</evidence>
<protein>
    <recommendedName>
        <fullName evidence="5">tRNA pseudouridine synthase B</fullName>
        <ecNumber evidence="5">5.4.99.25</ecNumber>
    </recommendedName>
    <alternativeName>
        <fullName evidence="5">tRNA pseudouridine(55) synthase</fullName>
        <shortName evidence="5">Psi55 synthase</shortName>
    </alternativeName>
    <alternativeName>
        <fullName evidence="5">tRNA pseudouridylate synthase</fullName>
    </alternativeName>
    <alternativeName>
        <fullName evidence="5">tRNA-uridine isomerase</fullName>
    </alternativeName>
</protein>
<dbReference type="InterPro" id="IPR020103">
    <property type="entry name" value="PsdUridine_synth_cat_dom_sf"/>
</dbReference>
<keyword evidence="3 5" id="KW-0819">tRNA processing</keyword>
<dbReference type="Pfam" id="PF16198">
    <property type="entry name" value="TruB_C_2"/>
    <property type="match status" value="1"/>
</dbReference>
<dbReference type="InterPro" id="IPR015947">
    <property type="entry name" value="PUA-like_sf"/>
</dbReference>
<evidence type="ECO:0000256" key="2">
    <source>
        <dbReference type="ARBA" id="ARBA00005642"/>
    </source>
</evidence>
<dbReference type="SUPFAM" id="SSF55120">
    <property type="entry name" value="Pseudouridine synthase"/>
    <property type="match status" value="1"/>
</dbReference>
<evidence type="ECO:0000256" key="1">
    <source>
        <dbReference type="ARBA" id="ARBA00000385"/>
    </source>
</evidence>
<feature type="domain" description="tRNA pseudouridylate synthase B C-terminal" evidence="8">
    <location>
        <begin position="181"/>
        <end position="222"/>
    </location>
</feature>
<proteinExistence type="inferred from homology"/>
<comment type="similarity">
    <text evidence="2 5">Belongs to the pseudouridine synthase TruB family. Type 1 subfamily.</text>
</comment>
<dbReference type="GO" id="GO:0031119">
    <property type="term" value="P:tRNA pseudouridine synthesis"/>
    <property type="evidence" value="ECO:0007669"/>
    <property type="project" value="UniProtKB-UniRule"/>
</dbReference>
<dbReference type="STRING" id="1420851.AU255_11005"/>
<dbReference type="Gene3D" id="3.30.2350.10">
    <property type="entry name" value="Pseudouridine synthase"/>
    <property type="match status" value="1"/>
</dbReference>
<dbReference type="InterPro" id="IPR014780">
    <property type="entry name" value="tRNA_psdUridine_synth_TruB"/>
</dbReference>
<dbReference type="NCBIfam" id="TIGR00431">
    <property type="entry name" value="TruB"/>
    <property type="match status" value="1"/>
</dbReference>
<dbReference type="Pfam" id="PF01509">
    <property type="entry name" value="TruB_N"/>
    <property type="match status" value="1"/>
</dbReference>
<dbReference type="Pfam" id="PF09157">
    <property type="entry name" value="TruB-C_2"/>
    <property type="match status" value="1"/>
</dbReference>
<dbReference type="SUPFAM" id="SSF88697">
    <property type="entry name" value="PUA domain-like"/>
    <property type="match status" value="1"/>
</dbReference>
<dbReference type="InterPro" id="IPR002501">
    <property type="entry name" value="PsdUridine_synth_N"/>
</dbReference>
<evidence type="ECO:0000259" key="8">
    <source>
        <dbReference type="Pfam" id="PF16198"/>
    </source>
</evidence>
<dbReference type="GO" id="GO:1990481">
    <property type="term" value="P:mRNA pseudouridine synthesis"/>
    <property type="evidence" value="ECO:0007669"/>
    <property type="project" value="TreeGrafter"/>
</dbReference>
<dbReference type="CDD" id="cd21152">
    <property type="entry name" value="PUA_TruB_bacterial"/>
    <property type="match status" value="1"/>
</dbReference>
<dbReference type="InterPro" id="IPR015240">
    <property type="entry name" value="tRNA_sdUridine_synth_fam1_C"/>
</dbReference>
<feature type="domain" description="tRNA pseudouridine synthase II TruB subfamily 1 C-terminal" evidence="7">
    <location>
        <begin position="243"/>
        <end position="299"/>
    </location>
</feature>
<comment type="catalytic activity">
    <reaction evidence="1 5">
        <text>uridine(55) in tRNA = pseudouridine(55) in tRNA</text>
        <dbReference type="Rhea" id="RHEA:42532"/>
        <dbReference type="Rhea" id="RHEA-COMP:10101"/>
        <dbReference type="Rhea" id="RHEA-COMP:10102"/>
        <dbReference type="ChEBI" id="CHEBI:65314"/>
        <dbReference type="ChEBI" id="CHEBI:65315"/>
        <dbReference type="EC" id="5.4.99.25"/>
    </reaction>
</comment>
<organism evidence="9 10">
    <name type="scientific">Methyloprofundus sedimenti</name>
    <dbReference type="NCBI Taxonomy" id="1420851"/>
    <lineage>
        <taxon>Bacteria</taxon>
        <taxon>Pseudomonadati</taxon>
        <taxon>Pseudomonadota</taxon>
        <taxon>Gammaproteobacteria</taxon>
        <taxon>Methylococcales</taxon>
        <taxon>Methylococcaceae</taxon>
        <taxon>Methyloprofundus</taxon>
    </lineage>
</organism>
<dbReference type="EMBL" id="LPUF01000001">
    <property type="protein sequence ID" value="OQK18316.1"/>
    <property type="molecule type" value="Genomic_DNA"/>
</dbReference>
<evidence type="ECO:0000256" key="3">
    <source>
        <dbReference type="ARBA" id="ARBA00022694"/>
    </source>
</evidence>
<evidence type="ECO:0000256" key="4">
    <source>
        <dbReference type="ARBA" id="ARBA00023235"/>
    </source>
</evidence>
<dbReference type="GO" id="GO:0003723">
    <property type="term" value="F:RNA binding"/>
    <property type="evidence" value="ECO:0007669"/>
    <property type="project" value="InterPro"/>
</dbReference>